<evidence type="ECO:0000313" key="2">
    <source>
        <dbReference type="EMBL" id="RKU49414.1"/>
    </source>
</evidence>
<comment type="caution">
    <text evidence="2">The sequence shown here is derived from an EMBL/GenBank/DDBJ whole genome shotgun (WGS) entry which is preliminary data.</text>
</comment>
<organism evidence="2 3">
    <name type="scientific">Coniochaeta pulveracea</name>
    <dbReference type="NCBI Taxonomy" id="177199"/>
    <lineage>
        <taxon>Eukaryota</taxon>
        <taxon>Fungi</taxon>
        <taxon>Dikarya</taxon>
        <taxon>Ascomycota</taxon>
        <taxon>Pezizomycotina</taxon>
        <taxon>Sordariomycetes</taxon>
        <taxon>Sordariomycetidae</taxon>
        <taxon>Coniochaetales</taxon>
        <taxon>Coniochaetaceae</taxon>
        <taxon>Coniochaeta</taxon>
    </lineage>
</organism>
<evidence type="ECO:0000256" key="1">
    <source>
        <dbReference type="SAM" id="MobiDB-lite"/>
    </source>
</evidence>
<sequence>MFAIMPQPTTFQPFNPPNYRPSASSPLSSSPIRASSPSSPPLSARDANIFSRPSQQPDTQSSPIAPSHSKPVFKYATRTPRPNPVVQRREDAQASRRKLFLKNVRDRSDDKSWERRGGEQELLKLEWWRLTRELRQQKESELANFVPTDADIDDAARVQEETIPQQQPDMDMDDMMADAIAQEEEAELEALLSSMPRDDMEMQIPDKKRPDSPPFSEDEDYDALFMDLLSRQGEAQGGVGQDGDTEMS</sequence>
<feature type="compositionally biased region" description="Basic and acidic residues" evidence="1">
    <location>
        <begin position="196"/>
        <end position="211"/>
    </location>
</feature>
<feature type="compositionally biased region" description="Low complexity" evidence="1">
    <location>
        <begin position="1"/>
        <end position="13"/>
    </location>
</feature>
<keyword evidence="3" id="KW-1185">Reference proteome</keyword>
<reference evidence="2 3" key="1">
    <citation type="submission" date="2018-08" db="EMBL/GenBank/DDBJ databases">
        <title>Draft genome of the lignicolous fungus Coniochaeta pulveracea.</title>
        <authorList>
            <person name="Borstlap C.J."/>
            <person name="De Witt R.N."/>
            <person name="Botha A."/>
            <person name="Volschenk H."/>
        </authorList>
    </citation>
    <scope>NUCLEOTIDE SEQUENCE [LARGE SCALE GENOMIC DNA]</scope>
    <source>
        <strain evidence="2 3">CAB683</strain>
    </source>
</reference>
<feature type="region of interest" description="Disordered" evidence="1">
    <location>
        <begin position="1"/>
        <end position="94"/>
    </location>
</feature>
<gene>
    <name evidence="2" type="ORF">DL546_006020</name>
</gene>
<dbReference type="AlphaFoldDB" id="A0A420YNG3"/>
<dbReference type="EMBL" id="QVQW01000001">
    <property type="protein sequence ID" value="RKU49414.1"/>
    <property type="molecule type" value="Genomic_DNA"/>
</dbReference>
<dbReference type="Proteomes" id="UP000275385">
    <property type="component" value="Unassembled WGS sequence"/>
</dbReference>
<evidence type="ECO:0000313" key="3">
    <source>
        <dbReference type="Proteomes" id="UP000275385"/>
    </source>
</evidence>
<proteinExistence type="predicted"/>
<accession>A0A420YNG3</accession>
<protein>
    <submittedName>
        <fullName evidence="2">Uncharacterized protein</fullName>
    </submittedName>
</protein>
<name>A0A420YNG3_9PEZI</name>
<feature type="region of interest" description="Disordered" evidence="1">
    <location>
        <begin position="190"/>
        <end position="248"/>
    </location>
</feature>
<dbReference type="STRING" id="177199.A0A420YNG3"/>
<feature type="compositionally biased region" description="Polar residues" evidence="1">
    <location>
        <begin position="51"/>
        <end position="64"/>
    </location>
</feature>
<feature type="compositionally biased region" description="Low complexity" evidence="1">
    <location>
        <begin position="20"/>
        <end position="45"/>
    </location>
</feature>
<dbReference type="OrthoDB" id="5279705at2759"/>